<dbReference type="RefSeq" id="WP_353472586.1">
    <property type="nucleotide sequence ID" value="NZ_CP123384.1"/>
</dbReference>
<accession>A0AAU8AGQ1</accession>
<evidence type="ECO:0000313" key="1">
    <source>
        <dbReference type="EMBL" id="XCC93766.1"/>
    </source>
</evidence>
<evidence type="ECO:0008006" key="2">
    <source>
        <dbReference type="Google" id="ProtNLM"/>
    </source>
</evidence>
<organism evidence="1">
    <name type="scientific">Alloyangia sp. H15</name>
    <dbReference type="NCBI Taxonomy" id="3029062"/>
    <lineage>
        <taxon>Bacteria</taxon>
        <taxon>Pseudomonadati</taxon>
        <taxon>Pseudomonadota</taxon>
        <taxon>Alphaproteobacteria</taxon>
        <taxon>Rhodobacterales</taxon>
        <taxon>Roseobacteraceae</taxon>
        <taxon>Alloyangia</taxon>
    </lineage>
</organism>
<sequence length="130" mass="13795">MRAPISLSLAALAALCACEQRSQDTGPFVPAYEGIETRLLDGDLVNFLVAMRGARGSEDVENYADCAAAQYALIRGYGFARHLRTNVSEEGGLWRGDAVYTISAALPRGLKTIDAEVVASACAENGIPMV</sequence>
<dbReference type="AlphaFoldDB" id="A0AAU8AGQ1"/>
<gene>
    <name evidence="1" type="ORF">PVT71_00755</name>
</gene>
<dbReference type="EMBL" id="CP123384">
    <property type="protein sequence ID" value="XCC93766.1"/>
    <property type="molecule type" value="Genomic_DNA"/>
</dbReference>
<name>A0AAU8AGQ1_9RHOB</name>
<proteinExistence type="predicted"/>
<dbReference type="PROSITE" id="PS51257">
    <property type="entry name" value="PROKAR_LIPOPROTEIN"/>
    <property type="match status" value="1"/>
</dbReference>
<protein>
    <recommendedName>
        <fullName evidence="2">Lipoprotein</fullName>
    </recommendedName>
</protein>
<reference evidence="1" key="1">
    <citation type="submission" date="2023-02" db="EMBL/GenBank/DDBJ databases">
        <title>Description and genomic characterization of Salipiger bruguierae sp. nov., isolated from the sediment of mangrove plant Bruguiera sexangula.</title>
        <authorList>
            <person name="Long M."/>
        </authorList>
    </citation>
    <scope>NUCLEOTIDE SEQUENCE</scope>
    <source>
        <strain evidence="1">H15</strain>
    </source>
</reference>